<dbReference type="Gene3D" id="3.40.50.300">
    <property type="entry name" value="P-loop containing nucleotide triphosphate hydrolases"/>
    <property type="match status" value="1"/>
</dbReference>
<dbReference type="SUPFAM" id="SSF52540">
    <property type="entry name" value="P-loop containing nucleoside triphosphate hydrolases"/>
    <property type="match status" value="1"/>
</dbReference>
<proteinExistence type="inferred from homology"/>
<sequence>MKKICLWSGPRNISTALMYSFAQRDDTRVVDEPLYGHYLRKTGVRHPGREEIMAEVNCDGNFVMKNLLNLNDENGKEVLFLKQMTKHLVDVDRDLLPKFKNILLIRNPRDMLPSLAENITRPILADTGLDLQWHLYKNLEKMGNNPIVIDADELLKDPKDILKQLCRHLKLKFFDSMLSWPAKPREEDGIWAKYWYHSLHKSTGFLPYRPKANFPVELEKLLTECTPYYEKLLTKSIRISGEKL</sequence>
<dbReference type="PANTHER" id="PTHR42743:SF11">
    <property type="entry name" value="AMINODEOXYCHORISMATE LYASE"/>
    <property type="match status" value="1"/>
</dbReference>
<evidence type="ECO:0000313" key="2">
    <source>
        <dbReference type="EMBL" id="SVB13233.1"/>
    </source>
</evidence>
<evidence type="ECO:0008006" key="3">
    <source>
        <dbReference type="Google" id="ProtNLM"/>
    </source>
</evidence>
<name>A0A382BJ94_9ZZZZ</name>
<reference evidence="2" key="1">
    <citation type="submission" date="2018-05" db="EMBL/GenBank/DDBJ databases">
        <authorList>
            <person name="Lanie J.A."/>
            <person name="Ng W.-L."/>
            <person name="Kazmierczak K.M."/>
            <person name="Andrzejewski T.M."/>
            <person name="Davidsen T.M."/>
            <person name="Wayne K.J."/>
            <person name="Tettelin H."/>
            <person name="Glass J.I."/>
            <person name="Rusch D."/>
            <person name="Podicherti R."/>
            <person name="Tsui H.-C.T."/>
            <person name="Winkler M.E."/>
        </authorList>
    </citation>
    <scope>NUCLEOTIDE SEQUENCE</scope>
</reference>
<dbReference type="InterPro" id="IPR050571">
    <property type="entry name" value="Class-IV_PLP-Dep_Aminotrnsfr"/>
</dbReference>
<dbReference type="PANTHER" id="PTHR42743">
    <property type="entry name" value="AMINO-ACID AMINOTRANSFERASE"/>
    <property type="match status" value="1"/>
</dbReference>
<dbReference type="InterPro" id="IPR027417">
    <property type="entry name" value="P-loop_NTPase"/>
</dbReference>
<dbReference type="Pfam" id="PF19798">
    <property type="entry name" value="Sulfotransfer_5"/>
    <property type="match status" value="1"/>
</dbReference>
<evidence type="ECO:0000256" key="1">
    <source>
        <dbReference type="ARBA" id="ARBA00009320"/>
    </source>
</evidence>
<dbReference type="GO" id="GO:0019752">
    <property type="term" value="P:carboxylic acid metabolic process"/>
    <property type="evidence" value="ECO:0007669"/>
    <property type="project" value="TreeGrafter"/>
</dbReference>
<organism evidence="2">
    <name type="scientific">marine metagenome</name>
    <dbReference type="NCBI Taxonomy" id="408172"/>
    <lineage>
        <taxon>unclassified sequences</taxon>
        <taxon>metagenomes</taxon>
        <taxon>ecological metagenomes</taxon>
    </lineage>
</organism>
<gene>
    <name evidence="2" type="ORF">METZ01_LOCUS166087</name>
</gene>
<comment type="similarity">
    <text evidence="1">Belongs to the class-IV pyridoxal-phosphate-dependent aminotransferase family.</text>
</comment>
<accession>A0A382BJ94</accession>
<protein>
    <recommendedName>
        <fullName evidence="3">Sulfotransferase domain-containing protein</fullName>
    </recommendedName>
</protein>
<dbReference type="EMBL" id="UINC01029832">
    <property type="protein sequence ID" value="SVB13233.1"/>
    <property type="molecule type" value="Genomic_DNA"/>
</dbReference>
<dbReference type="AlphaFoldDB" id="A0A382BJ94"/>